<sequence>MDQMSGQDFGSHPSAESLVTWFTQNGGQLSPDVQIVFSDSRGFHMRAARPLSSTVVASCPLKLTLSSLNLDPNEKEVLYAESPLEQCRGKIPDHVLTYLLLIEQRKKGEKSPWHAYISCLPGPETMTTPLWFDESDVVFLAGTSLAPATKERKAELERQWENAVGVMKALGMPLADEIDLESLLWAATIFTSRAFISTHILPGRETIPILFPVVDILNHSVSAKVEWDFQPHQSFTLKCLEGESFQAGQELFNNYAPKQNDELLLGYGFCLEDNPIEQFALKLAFQPQLQQYAQQLGLLNPENVPFGMSKDFLATDPNKEQHFLRAKGHPFGRYENHVPFFRGIPPYIVHFFFIQTIITSELDVSTIDVARPGGRITLQVLVLLHQAMEQRCSTLPLQIQQEPQNDKQRYAKIYRNSQARIIHSVREELKAAIAKLRVSDSERPVRTLHSLSDMLKTFGADLPASAENFSSALDRHGVQGSQNEGLQWTMLLTVLVSLMLTTQDTSDMKTLALVRNLCSKHALPTLEDGIEDVDTYTFIDENLGDFVQLPSAEANVAPTDALDDLGMTFVNQPADDPAPVFINGRTENLGARIIMWAMMVVEKDVVPVFEDRQIKRCLYAGAQTAEGGKIDETWMYEDVAV</sequence>
<dbReference type="OMA" id="IMWAMKV"/>
<organism evidence="2 4">
    <name type="scientific">Alternaria alternata</name>
    <name type="common">Alternaria rot fungus</name>
    <name type="synonym">Torula alternata</name>
    <dbReference type="NCBI Taxonomy" id="5599"/>
    <lineage>
        <taxon>Eukaryota</taxon>
        <taxon>Fungi</taxon>
        <taxon>Dikarya</taxon>
        <taxon>Ascomycota</taxon>
        <taxon>Pezizomycotina</taxon>
        <taxon>Dothideomycetes</taxon>
        <taxon>Pleosporomycetidae</taxon>
        <taxon>Pleosporales</taxon>
        <taxon>Pleosporineae</taxon>
        <taxon>Pleosporaceae</taxon>
        <taxon>Alternaria</taxon>
        <taxon>Alternaria sect. Alternaria</taxon>
        <taxon>Alternaria alternata complex</taxon>
    </lineage>
</organism>
<dbReference type="EMBL" id="KV441478">
    <property type="protein sequence ID" value="OAG20703.1"/>
    <property type="molecule type" value="Genomic_DNA"/>
</dbReference>
<dbReference type="KEGG" id="aalt:CC77DRAFT_935766"/>
<evidence type="ECO:0000313" key="2">
    <source>
        <dbReference type="EMBL" id="OAG20703.1"/>
    </source>
</evidence>
<dbReference type="SMR" id="A0A177DLM0"/>
<evidence type="ECO:0000313" key="4">
    <source>
        <dbReference type="Proteomes" id="UP000077248"/>
    </source>
</evidence>
<dbReference type="InterPro" id="IPR050600">
    <property type="entry name" value="SETD3_SETD6_MTase"/>
</dbReference>
<dbReference type="SUPFAM" id="SSF82199">
    <property type="entry name" value="SET domain"/>
    <property type="match status" value="1"/>
</dbReference>
<dbReference type="InterPro" id="IPR001214">
    <property type="entry name" value="SET_dom"/>
</dbReference>
<dbReference type="InterPro" id="IPR044432">
    <property type="entry name" value="Set10/Efm1_SET"/>
</dbReference>
<proteinExistence type="predicted"/>
<dbReference type="EMBL" id="PDXD01000012">
    <property type="protein sequence ID" value="RYN76343.1"/>
    <property type="molecule type" value="Genomic_DNA"/>
</dbReference>
<name>A0A177DLM0_ALTAL</name>
<evidence type="ECO:0000313" key="5">
    <source>
        <dbReference type="Proteomes" id="UP000291422"/>
    </source>
</evidence>
<dbReference type="VEuPathDB" id="FungiDB:CC77DRAFT_935766"/>
<dbReference type="STRING" id="5599.A0A177DLM0"/>
<dbReference type="RefSeq" id="XP_018386124.1">
    <property type="nucleotide sequence ID" value="XM_018534456.1"/>
</dbReference>
<protein>
    <submittedName>
        <fullName evidence="2">SET domain-containing protein</fullName>
    </submittedName>
</protein>
<reference evidence="5" key="2">
    <citation type="journal article" date="2019" name="bioRxiv">
        <title>Genomics, evolutionary history and diagnostics of the Alternaria alternata species group including apple and Asian pear pathotypes.</title>
        <authorList>
            <person name="Armitage A.D."/>
            <person name="Cockerton H.M."/>
            <person name="Sreenivasaprasad S."/>
            <person name="Woodhall J.W."/>
            <person name="Lane C.R."/>
            <person name="Harrison R.J."/>
            <person name="Clarkson J.P."/>
        </authorList>
    </citation>
    <scope>NUCLEOTIDE SEQUENCE [LARGE SCALE GENOMIC DNA]</scope>
    <source>
        <strain evidence="5">FERA 1177</strain>
    </source>
</reference>
<keyword evidence="4" id="KW-1185">Reference proteome</keyword>
<feature type="domain" description="SET" evidence="1">
    <location>
        <begin position="31"/>
        <end position="256"/>
    </location>
</feature>
<dbReference type="InterPro" id="IPR046341">
    <property type="entry name" value="SET_dom_sf"/>
</dbReference>
<dbReference type="PANTHER" id="PTHR13271:SF137">
    <property type="entry name" value="SET DOMAIN-CONTAINING PROTEIN"/>
    <property type="match status" value="1"/>
</dbReference>
<dbReference type="GO" id="GO:0016279">
    <property type="term" value="F:protein-lysine N-methyltransferase activity"/>
    <property type="evidence" value="ECO:0007669"/>
    <property type="project" value="InterPro"/>
</dbReference>
<reference evidence="3" key="3">
    <citation type="journal article" date="2019" name="J. ISSAAS">
        <title>Genomics, evolutionary history and diagnostics of the Alternaria alternata species group including apple and Asian pear pathotypes.</title>
        <authorList>
            <person name="Armitage A.D."/>
            <person name="Cockerton H.M."/>
            <person name="Sreenivasaprasad S."/>
            <person name="Woodhall J."/>
            <person name="Lane C."/>
            <person name="Harrison R.J."/>
            <person name="Clarkson J.P."/>
        </authorList>
    </citation>
    <scope>NUCLEOTIDE SEQUENCE</scope>
    <source>
        <strain evidence="3">FERA 1177</strain>
    </source>
</reference>
<evidence type="ECO:0000259" key="1">
    <source>
        <dbReference type="PROSITE" id="PS50280"/>
    </source>
</evidence>
<dbReference type="Proteomes" id="UP000077248">
    <property type="component" value="Unassembled WGS sequence"/>
</dbReference>
<dbReference type="Gene3D" id="3.90.1410.10">
    <property type="entry name" value="set domain protein methyltransferase, domain 1"/>
    <property type="match status" value="1"/>
</dbReference>
<dbReference type="PANTHER" id="PTHR13271">
    <property type="entry name" value="UNCHARACTERIZED PUTATIVE METHYLTRANSFERASE"/>
    <property type="match status" value="1"/>
</dbReference>
<dbReference type="GeneID" id="29120050"/>
<accession>A0A177DLM0</accession>
<dbReference type="PROSITE" id="PS50280">
    <property type="entry name" value="SET"/>
    <property type="match status" value="1"/>
</dbReference>
<dbReference type="CDD" id="cd19180">
    <property type="entry name" value="SET_SpSET10-like"/>
    <property type="match status" value="1"/>
</dbReference>
<evidence type="ECO:0000313" key="3">
    <source>
        <dbReference type="EMBL" id="RYN76343.1"/>
    </source>
</evidence>
<dbReference type="AlphaFoldDB" id="A0A177DLM0"/>
<gene>
    <name evidence="3" type="ORF">AA0117_g5702</name>
    <name evidence="2" type="ORF">CC77DRAFT_935766</name>
</gene>
<reference evidence="2 4" key="1">
    <citation type="submission" date="2016-05" db="EMBL/GenBank/DDBJ databases">
        <title>Comparative analysis of secretome profiles of manganese(II)-oxidizing ascomycete fungi.</title>
        <authorList>
            <consortium name="DOE Joint Genome Institute"/>
            <person name="Zeiner C.A."/>
            <person name="Purvine S.O."/>
            <person name="Zink E.M."/>
            <person name="Wu S."/>
            <person name="Pasa-Tolic L."/>
            <person name="Chaput D.L."/>
            <person name="Haridas S."/>
            <person name="Grigoriev I.V."/>
            <person name="Santelli C.M."/>
            <person name="Hansel C.M."/>
        </authorList>
    </citation>
    <scope>NUCLEOTIDE SEQUENCE [LARGE SCALE GENOMIC DNA]</scope>
    <source>
        <strain evidence="2 4">SRC1lrK2f</strain>
    </source>
</reference>
<dbReference type="Proteomes" id="UP000291422">
    <property type="component" value="Unassembled WGS sequence"/>
</dbReference>